<gene>
    <name evidence="3" type="ORF">GCM10011594_37870</name>
</gene>
<evidence type="ECO:0000259" key="2">
    <source>
        <dbReference type="PROSITE" id="PS51898"/>
    </source>
</evidence>
<proteinExistence type="predicted"/>
<dbReference type="EMBL" id="BMNA01000013">
    <property type="protein sequence ID" value="GGM14275.1"/>
    <property type="molecule type" value="Genomic_DNA"/>
</dbReference>
<dbReference type="GO" id="GO:0015074">
    <property type="term" value="P:DNA integration"/>
    <property type="evidence" value="ECO:0007669"/>
    <property type="project" value="InterPro"/>
</dbReference>
<accession>A0A917WLT5</accession>
<dbReference type="Gene3D" id="1.10.443.10">
    <property type="entry name" value="Intergrase catalytic core"/>
    <property type="match status" value="1"/>
</dbReference>
<evidence type="ECO:0000313" key="3">
    <source>
        <dbReference type="EMBL" id="GGM14275.1"/>
    </source>
</evidence>
<name>A0A917WLT5_9ACTN</name>
<keyword evidence="4" id="KW-1185">Reference proteome</keyword>
<organism evidence="3 4">
    <name type="scientific">Nakamurella endophytica</name>
    <dbReference type="NCBI Taxonomy" id="1748367"/>
    <lineage>
        <taxon>Bacteria</taxon>
        <taxon>Bacillati</taxon>
        <taxon>Actinomycetota</taxon>
        <taxon>Actinomycetes</taxon>
        <taxon>Nakamurellales</taxon>
        <taxon>Nakamurellaceae</taxon>
        <taxon>Nakamurella</taxon>
    </lineage>
</organism>
<dbReference type="InterPro" id="IPR002104">
    <property type="entry name" value="Integrase_catalytic"/>
</dbReference>
<dbReference type="InterPro" id="IPR011010">
    <property type="entry name" value="DNA_brk_join_enz"/>
</dbReference>
<comment type="caution">
    <text evidence="3">The sequence shown here is derived from an EMBL/GenBank/DDBJ whole genome shotgun (WGS) entry which is preliminary data.</text>
</comment>
<dbReference type="Proteomes" id="UP000655208">
    <property type="component" value="Unassembled WGS sequence"/>
</dbReference>
<evidence type="ECO:0000313" key="4">
    <source>
        <dbReference type="Proteomes" id="UP000655208"/>
    </source>
</evidence>
<dbReference type="PROSITE" id="PS51898">
    <property type="entry name" value="TYR_RECOMBINASE"/>
    <property type="match status" value="1"/>
</dbReference>
<dbReference type="Pfam" id="PF00589">
    <property type="entry name" value="Phage_integrase"/>
    <property type="match status" value="1"/>
</dbReference>
<dbReference type="GO" id="GO:0003677">
    <property type="term" value="F:DNA binding"/>
    <property type="evidence" value="ECO:0007669"/>
    <property type="project" value="InterPro"/>
</dbReference>
<keyword evidence="1" id="KW-0233">DNA recombination</keyword>
<protein>
    <recommendedName>
        <fullName evidence="2">Tyr recombinase domain-containing protein</fullName>
    </recommendedName>
</protein>
<dbReference type="AlphaFoldDB" id="A0A917WLT5"/>
<feature type="domain" description="Tyr recombinase" evidence="2">
    <location>
        <begin position="1"/>
        <end position="84"/>
    </location>
</feature>
<reference evidence="3" key="1">
    <citation type="journal article" date="2014" name="Int. J. Syst. Evol. Microbiol.">
        <title>Complete genome sequence of Corynebacterium casei LMG S-19264T (=DSM 44701T), isolated from a smear-ripened cheese.</title>
        <authorList>
            <consortium name="US DOE Joint Genome Institute (JGI-PGF)"/>
            <person name="Walter F."/>
            <person name="Albersmeier A."/>
            <person name="Kalinowski J."/>
            <person name="Ruckert C."/>
        </authorList>
    </citation>
    <scope>NUCLEOTIDE SEQUENCE</scope>
    <source>
        <strain evidence="3">CGMCC 4.7308</strain>
    </source>
</reference>
<dbReference type="SUPFAM" id="SSF56349">
    <property type="entry name" value="DNA breaking-rejoining enzymes"/>
    <property type="match status" value="1"/>
</dbReference>
<evidence type="ECO:0000256" key="1">
    <source>
        <dbReference type="ARBA" id="ARBA00023172"/>
    </source>
</evidence>
<sequence length="202" mass="22649">MGCLGDDALDARGPVNQVADSAALTDAGQPIRFTPHDFRRLFSTDIVGAGLPLHIAATLLGHLSLETTRGYTAVFPDQVLTAHQHFIERRRTKRPAGELRPATDTEWTEFENHFLLRKVALGDCHRPYGTPCVHEHACTRCPFLVVDPAQLGRVEDMTVNAQARLVEARERNWLGEVSALEQSLEHLHRRQREMTSKLQQSV</sequence>
<dbReference type="GO" id="GO:0006310">
    <property type="term" value="P:DNA recombination"/>
    <property type="evidence" value="ECO:0007669"/>
    <property type="project" value="UniProtKB-KW"/>
</dbReference>
<dbReference type="InterPro" id="IPR013762">
    <property type="entry name" value="Integrase-like_cat_sf"/>
</dbReference>
<reference evidence="3" key="2">
    <citation type="submission" date="2020-09" db="EMBL/GenBank/DDBJ databases">
        <authorList>
            <person name="Sun Q."/>
            <person name="Zhou Y."/>
        </authorList>
    </citation>
    <scope>NUCLEOTIDE SEQUENCE</scope>
    <source>
        <strain evidence="3">CGMCC 4.7308</strain>
    </source>
</reference>